<proteinExistence type="predicted"/>
<dbReference type="EMBL" id="GL377308">
    <property type="protein sequence ID" value="EFI95217.1"/>
    <property type="molecule type" value="Genomic_DNA"/>
</dbReference>
<organism evidence="3">
    <name type="scientific">Schizophyllum commune (strain H4-8 / FGSC 9210)</name>
    <name type="common">Split gill fungus</name>
    <dbReference type="NCBI Taxonomy" id="578458"/>
    <lineage>
        <taxon>Eukaryota</taxon>
        <taxon>Fungi</taxon>
        <taxon>Dikarya</taxon>
        <taxon>Basidiomycota</taxon>
        <taxon>Agaricomycotina</taxon>
        <taxon>Agaricomycetes</taxon>
        <taxon>Agaricomycetidae</taxon>
        <taxon>Agaricales</taxon>
        <taxon>Schizophyllaceae</taxon>
        <taxon>Schizophyllum</taxon>
    </lineage>
</organism>
<feature type="compositionally biased region" description="Low complexity" evidence="1">
    <location>
        <begin position="180"/>
        <end position="190"/>
    </location>
</feature>
<name>D8Q9D2_SCHCM</name>
<dbReference type="HOGENOM" id="CLU_1321582_0_0_1"/>
<dbReference type="STRING" id="578458.D8Q9D2"/>
<feature type="region of interest" description="Disordered" evidence="1">
    <location>
        <begin position="1"/>
        <end position="53"/>
    </location>
</feature>
<feature type="region of interest" description="Disordered" evidence="1">
    <location>
        <begin position="144"/>
        <end position="208"/>
    </location>
</feature>
<dbReference type="InParanoid" id="D8Q9D2"/>
<feature type="region of interest" description="Disordered" evidence="1">
    <location>
        <begin position="84"/>
        <end position="109"/>
    </location>
</feature>
<keyword evidence="3" id="KW-1185">Reference proteome</keyword>
<dbReference type="AlphaFoldDB" id="D8Q9D2"/>
<dbReference type="Proteomes" id="UP000007431">
    <property type="component" value="Unassembled WGS sequence"/>
</dbReference>
<evidence type="ECO:0000313" key="2">
    <source>
        <dbReference type="EMBL" id="EFI95217.1"/>
    </source>
</evidence>
<reference evidence="2 3" key="1">
    <citation type="journal article" date="2010" name="Nat. Biotechnol.">
        <title>Genome sequence of the model mushroom Schizophyllum commune.</title>
        <authorList>
            <person name="Ohm R.A."/>
            <person name="de Jong J.F."/>
            <person name="Lugones L.G."/>
            <person name="Aerts A."/>
            <person name="Kothe E."/>
            <person name="Stajich J.E."/>
            <person name="de Vries R.P."/>
            <person name="Record E."/>
            <person name="Levasseur A."/>
            <person name="Baker S.E."/>
            <person name="Bartholomew K.A."/>
            <person name="Coutinho P.M."/>
            <person name="Erdmann S."/>
            <person name="Fowler T.J."/>
            <person name="Gathman A.C."/>
            <person name="Lombard V."/>
            <person name="Henrissat B."/>
            <person name="Knabe N."/>
            <person name="Kuees U."/>
            <person name="Lilly W.W."/>
            <person name="Lindquist E."/>
            <person name="Lucas S."/>
            <person name="Magnuson J.K."/>
            <person name="Piumi F."/>
            <person name="Raudaskoski M."/>
            <person name="Salamov A."/>
            <person name="Schmutz J."/>
            <person name="Schwarze F.W.M.R."/>
            <person name="vanKuyk P.A."/>
            <person name="Horton J.S."/>
            <person name="Grigoriev I.V."/>
            <person name="Woesten H.A.B."/>
        </authorList>
    </citation>
    <scope>NUCLEOTIDE SEQUENCE [LARGE SCALE GENOMIC DNA]</scope>
    <source>
        <strain evidence="3">H4-8 / FGSC 9210</strain>
    </source>
</reference>
<accession>D8Q9D2</accession>
<feature type="compositionally biased region" description="Basic and acidic residues" evidence="1">
    <location>
        <begin position="196"/>
        <end position="208"/>
    </location>
</feature>
<protein>
    <submittedName>
        <fullName evidence="2">Expressed protein</fullName>
    </submittedName>
</protein>
<feature type="compositionally biased region" description="Basic and acidic residues" evidence="1">
    <location>
        <begin position="147"/>
        <end position="177"/>
    </location>
</feature>
<gene>
    <name evidence="2" type="ORF">SCHCODRAFT_85539</name>
</gene>
<dbReference type="VEuPathDB" id="FungiDB:SCHCODRAFT_02669607"/>
<feature type="compositionally biased region" description="Low complexity" evidence="1">
    <location>
        <begin position="97"/>
        <end position="109"/>
    </location>
</feature>
<sequence>MHYLYAPQTPGPETSLFDDVKQRPDRRRRHSRSSLSTRVASTSTSPSRRLPAADDDEFSYALASALASAMTIAKAETILEESFSNAFELPPPKRPARASARTNTSDAPSPAFVQVAAAPPAEDNATDEWQAEYEAHLRTWKAQSAQARERAEKERKRWEAIRAAERARGGRPREPSHTRAVAYPPASGVPSPSPADARDLVRGEPQKR</sequence>
<evidence type="ECO:0000313" key="3">
    <source>
        <dbReference type="Proteomes" id="UP000007431"/>
    </source>
</evidence>
<evidence type="ECO:0000256" key="1">
    <source>
        <dbReference type="SAM" id="MobiDB-lite"/>
    </source>
</evidence>